<dbReference type="OrthoDB" id="8907874at2"/>
<dbReference type="Gene3D" id="3.50.30.10">
    <property type="entry name" value="Phosphohistidine domain"/>
    <property type="match status" value="1"/>
</dbReference>
<keyword evidence="1" id="KW-0456">Lyase</keyword>
<proteinExistence type="predicted"/>
<dbReference type="InterPro" id="IPR002840">
    <property type="entry name" value="PMDh-S-like_dom"/>
</dbReference>
<keyword evidence="4" id="KW-1185">Reference proteome</keyword>
<evidence type="ECO:0000313" key="3">
    <source>
        <dbReference type="EMBL" id="RDE24644.1"/>
    </source>
</evidence>
<sequence>MEKQSSQRNQTFISTKPGLGDVVEGQALVLSSAFSARYDLDIRSGEFLRPGIAEPGVSVAGKILVVDRAKGGVASSWLLNEMVRLGTAPAALVFNHAGPVMIQAAVFAGIPLLQAFEFDITKKVAQGSLVRLDPTNRTLTIEQSV</sequence>
<dbReference type="EMBL" id="QQOH01000001">
    <property type="protein sequence ID" value="RDE24644.1"/>
    <property type="molecule type" value="Genomic_DNA"/>
</dbReference>
<gene>
    <name evidence="3" type="ORF">DV711_03385</name>
</gene>
<evidence type="ECO:0000259" key="2">
    <source>
        <dbReference type="Pfam" id="PF01989"/>
    </source>
</evidence>
<dbReference type="RefSeq" id="WP_114694230.1">
    <property type="nucleotide sequence ID" value="NZ_QQOH01000001.1"/>
</dbReference>
<reference evidence="3 4" key="1">
    <citation type="submission" date="2018-07" db="EMBL/GenBank/DDBJ databases">
        <title>Motiliproteus coralliicola sp. nov., a bacterium isolated from Coral.</title>
        <authorList>
            <person name="Wang G."/>
        </authorList>
    </citation>
    <scope>NUCLEOTIDE SEQUENCE [LARGE SCALE GENOMIC DNA]</scope>
    <source>
        <strain evidence="3 4">C34</strain>
    </source>
</reference>
<protein>
    <submittedName>
        <fullName evidence="3">DUF126 domain-containing protein</fullName>
    </submittedName>
</protein>
<evidence type="ECO:0000256" key="1">
    <source>
        <dbReference type="ARBA" id="ARBA00023239"/>
    </source>
</evidence>
<comment type="caution">
    <text evidence="3">The sequence shown here is derived from an EMBL/GenBank/DDBJ whole genome shotgun (WGS) entry which is preliminary data.</text>
</comment>
<accession>A0A369WVR7</accession>
<dbReference type="Proteomes" id="UP000253769">
    <property type="component" value="Unassembled WGS sequence"/>
</dbReference>
<evidence type="ECO:0000313" key="4">
    <source>
        <dbReference type="Proteomes" id="UP000253769"/>
    </source>
</evidence>
<name>A0A369WVR7_9GAMM</name>
<dbReference type="SUPFAM" id="SSF52016">
    <property type="entry name" value="LeuD/IlvD-like"/>
    <property type="match status" value="1"/>
</dbReference>
<organism evidence="3 4">
    <name type="scientific">Motiliproteus coralliicola</name>
    <dbReference type="NCBI Taxonomy" id="2283196"/>
    <lineage>
        <taxon>Bacteria</taxon>
        <taxon>Pseudomonadati</taxon>
        <taxon>Pseudomonadota</taxon>
        <taxon>Gammaproteobacteria</taxon>
        <taxon>Oceanospirillales</taxon>
        <taxon>Oceanospirillaceae</taxon>
        <taxon>Motiliproteus</taxon>
    </lineage>
</organism>
<feature type="domain" description="Phosphomevalonate dehydratase small subunit-like" evidence="2">
    <location>
        <begin position="34"/>
        <end position="113"/>
    </location>
</feature>
<dbReference type="Pfam" id="PF01989">
    <property type="entry name" value="AcnX_swivel_put"/>
    <property type="match status" value="1"/>
</dbReference>
<dbReference type="GO" id="GO:0016829">
    <property type="term" value="F:lyase activity"/>
    <property type="evidence" value="ECO:0007669"/>
    <property type="project" value="UniProtKB-KW"/>
</dbReference>
<dbReference type="AlphaFoldDB" id="A0A369WVR7"/>